<organism evidence="6 7">
    <name type="scientific">Latimeria chalumnae</name>
    <name type="common">Coelacanth</name>
    <dbReference type="NCBI Taxonomy" id="7897"/>
    <lineage>
        <taxon>Eukaryota</taxon>
        <taxon>Metazoa</taxon>
        <taxon>Chordata</taxon>
        <taxon>Craniata</taxon>
        <taxon>Vertebrata</taxon>
        <taxon>Euteleostomi</taxon>
        <taxon>Coelacanthiformes</taxon>
        <taxon>Coelacanthidae</taxon>
        <taxon>Latimeria</taxon>
    </lineage>
</organism>
<dbReference type="FunCoup" id="H3BHT9">
    <property type="interactions" value="24"/>
</dbReference>
<evidence type="ECO:0000256" key="2">
    <source>
        <dbReference type="ARBA" id="ARBA00022737"/>
    </source>
</evidence>
<dbReference type="SUPFAM" id="SSF57603">
    <property type="entry name" value="FnI-like domain"/>
    <property type="match status" value="1"/>
</dbReference>
<evidence type="ECO:0000313" key="6">
    <source>
        <dbReference type="Ensembl" id="ENSLACP00000021460.1"/>
    </source>
</evidence>
<dbReference type="FunFam" id="3.80.10.10:FF:000130">
    <property type="entry name" value="extracellular matrix protein 2 isoform X1"/>
    <property type="match status" value="1"/>
</dbReference>
<dbReference type="GO" id="GO:0070052">
    <property type="term" value="F:collagen V binding"/>
    <property type="evidence" value="ECO:0007669"/>
    <property type="project" value="TreeGrafter"/>
</dbReference>
<dbReference type="Gene3D" id="3.80.10.10">
    <property type="entry name" value="Ribonuclease Inhibitor"/>
    <property type="match status" value="3"/>
</dbReference>
<evidence type="ECO:0000313" key="7">
    <source>
        <dbReference type="Proteomes" id="UP000008672"/>
    </source>
</evidence>
<feature type="compositionally biased region" description="Basic and acidic residues" evidence="3">
    <location>
        <begin position="231"/>
        <end position="248"/>
    </location>
</feature>
<evidence type="ECO:0000256" key="3">
    <source>
        <dbReference type="SAM" id="MobiDB-lite"/>
    </source>
</evidence>
<dbReference type="GeneTree" id="ENSGT00940000159941"/>
<dbReference type="PROSITE" id="PS01208">
    <property type="entry name" value="VWFC_1"/>
    <property type="match status" value="1"/>
</dbReference>
<dbReference type="PROSITE" id="PS50184">
    <property type="entry name" value="VWFC_2"/>
    <property type="match status" value="1"/>
</dbReference>
<dbReference type="InterPro" id="IPR032675">
    <property type="entry name" value="LRR_dom_sf"/>
</dbReference>
<dbReference type="EMBL" id="AFYH01006001">
    <property type="status" value="NOT_ANNOTATED_CDS"/>
    <property type="molecule type" value="Genomic_DNA"/>
</dbReference>
<dbReference type="AlphaFoldDB" id="H3BHT9"/>
<reference evidence="6" key="2">
    <citation type="submission" date="2025-08" db="UniProtKB">
        <authorList>
            <consortium name="Ensembl"/>
        </authorList>
    </citation>
    <scope>IDENTIFICATION</scope>
</reference>
<name>H3BHT9_LATCH</name>
<dbReference type="GO" id="GO:0031012">
    <property type="term" value="C:extracellular matrix"/>
    <property type="evidence" value="ECO:0007669"/>
    <property type="project" value="TreeGrafter"/>
</dbReference>
<feature type="signal peptide" evidence="4">
    <location>
        <begin position="1"/>
        <end position="20"/>
    </location>
</feature>
<dbReference type="PANTHER" id="PTHR46544:SF1">
    <property type="entry name" value="EXTRACELLULAR MATRIX PROTEIN 2"/>
    <property type="match status" value="1"/>
</dbReference>
<keyword evidence="2" id="KW-0677">Repeat</keyword>
<dbReference type="InterPro" id="IPR001611">
    <property type="entry name" value="Leu-rich_rpt"/>
</dbReference>
<feature type="region of interest" description="Disordered" evidence="3">
    <location>
        <begin position="26"/>
        <end position="61"/>
    </location>
</feature>
<evidence type="ECO:0000259" key="5">
    <source>
        <dbReference type="PROSITE" id="PS50184"/>
    </source>
</evidence>
<dbReference type="Pfam" id="PF00560">
    <property type="entry name" value="LRR_1"/>
    <property type="match status" value="1"/>
</dbReference>
<dbReference type="EMBL" id="AFYH01006002">
    <property type="status" value="NOT_ANNOTATED_CDS"/>
    <property type="molecule type" value="Genomic_DNA"/>
</dbReference>
<feature type="chain" id="PRO_5003580139" evidence="4">
    <location>
        <begin position="21"/>
        <end position="713"/>
    </location>
</feature>
<protein>
    <submittedName>
        <fullName evidence="6">Extracellular matrix protein 2</fullName>
    </submittedName>
</protein>
<dbReference type="GO" id="GO:0008201">
    <property type="term" value="F:heparin binding"/>
    <property type="evidence" value="ECO:0007669"/>
    <property type="project" value="TreeGrafter"/>
</dbReference>
<feature type="region of interest" description="Disordered" evidence="3">
    <location>
        <begin position="260"/>
        <end position="294"/>
    </location>
</feature>
<accession>H3BHT9</accession>
<dbReference type="PROSITE" id="PS51450">
    <property type="entry name" value="LRR"/>
    <property type="match status" value="4"/>
</dbReference>
<dbReference type="Gene3D" id="6.20.200.20">
    <property type="match status" value="1"/>
</dbReference>
<dbReference type="SMART" id="SM00369">
    <property type="entry name" value="LRR_TYP"/>
    <property type="match status" value="11"/>
</dbReference>
<dbReference type="eggNOG" id="KOG0619">
    <property type="taxonomic scope" value="Eukaryota"/>
</dbReference>
<reference evidence="6" key="3">
    <citation type="submission" date="2025-09" db="UniProtKB">
        <authorList>
            <consortium name="Ensembl"/>
        </authorList>
    </citation>
    <scope>IDENTIFICATION</scope>
</reference>
<dbReference type="FunFam" id="3.80.10.10:FF:000772">
    <property type="entry name" value="Extracellular matrix protein 2"/>
    <property type="match status" value="1"/>
</dbReference>
<dbReference type="STRING" id="7897.ENSLACP00000021460"/>
<dbReference type="SMART" id="SM00214">
    <property type="entry name" value="VWC"/>
    <property type="match status" value="1"/>
</dbReference>
<sequence>MKITATVSLVLLVNLVLILAHNERNSSRKGPRRRGREGGSKRTSSANDRRIRQSKVRHSGSAVPLVNDDGSIVTVIDSYLGVDEFESSYNVLPVKKGHCMANGMIMYDKAVWSPKPCIICLCNSGNVACDEIACPLLPCQKVIRTAGECCPVCTGLSSYSLLNNKSVDDSPEFSGDSSEPNDPSDPIIIAQSPRTQAEIDHLLWMEEQEILEEEQRLHKKEQERKRRRETRRREEEELRKMEEEEEEIRKKIEEEKCKLEEEKRKKEEQERKEEGKKKKEHEKKEEEEEEEEEQILRGDVFRMLPRRLPVPEGLPPPPVEIPSPPVSLPPGCVISDITVSCINAKLTSIPSIVDPELKSLNLAGNAITAIPAEAFNGVPNLEWIDLSKNKITSAGIDPQAFKVIKKLKATRLYMDANLLEQIPPELPSTLEELRINENNLSSIAEDSFQGLTILFTLELEGNKLNEATTSPLAFKPLKRLSYLRFGRNKFRTVPQGLPPSIEELYLESNQIEEISETAFNKTTNLNIIVLRNNNIDETRIAPLAWINHKNLESIDLSYNKLHQVPSFLPRSLVHLVLVGNQIEGIPGYVFAHMDPGIEYLYLSYNKLDDDGIDSLSFFGAYRSLREVFLDYNNLKTIPSGIAEMRKLHFLRLNNNKISNFPPDSICNDFDDEDSSLVTLRLENNYINTRKISPTAFSCIQSYSSVVLKPQNVK</sequence>
<keyword evidence="1" id="KW-0433">Leucine-rich repeat</keyword>
<feature type="domain" description="VWFC" evidence="5">
    <location>
        <begin position="97"/>
        <end position="154"/>
    </location>
</feature>
<dbReference type="FunFam" id="3.80.10.10:FF:000284">
    <property type="entry name" value="extracellular matrix protein 2 isoform X1"/>
    <property type="match status" value="1"/>
</dbReference>
<reference evidence="7" key="1">
    <citation type="submission" date="2011-08" db="EMBL/GenBank/DDBJ databases">
        <title>The draft genome of Latimeria chalumnae.</title>
        <authorList>
            <person name="Di Palma F."/>
            <person name="Alfoldi J."/>
            <person name="Johnson J."/>
            <person name="Berlin A."/>
            <person name="Gnerre S."/>
            <person name="Jaffe D."/>
            <person name="MacCallum I."/>
            <person name="Young S."/>
            <person name="Walker B.J."/>
            <person name="Lander E."/>
            <person name="Lindblad-Toh K."/>
        </authorList>
    </citation>
    <scope>NUCLEOTIDE SEQUENCE [LARGE SCALE GENOMIC DNA]</scope>
    <source>
        <strain evidence="7">Wild caught</strain>
    </source>
</reference>
<feature type="region of interest" description="Disordered" evidence="3">
    <location>
        <begin position="215"/>
        <end position="248"/>
    </location>
</feature>
<feature type="compositionally biased region" description="Basic and acidic residues" evidence="3">
    <location>
        <begin position="260"/>
        <end position="277"/>
    </location>
</feature>
<dbReference type="InterPro" id="IPR043184">
    <property type="entry name" value="ECM2"/>
</dbReference>
<dbReference type="Pfam" id="PF00093">
    <property type="entry name" value="VWC"/>
    <property type="match status" value="1"/>
</dbReference>
<proteinExistence type="predicted"/>
<dbReference type="SMART" id="SM00364">
    <property type="entry name" value="LRR_BAC"/>
    <property type="match status" value="3"/>
</dbReference>
<dbReference type="HOGENOM" id="CLU_000288_186_2_1"/>
<dbReference type="SUPFAM" id="SSF52047">
    <property type="entry name" value="RNI-like"/>
    <property type="match status" value="1"/>
</dbReference>
<dbReference type="Proteomes" id="UP000008672">
    <property type="component" value="Unassembled WGS sequence"/>
</dbReference>
<dbReference type="Pfam" id="PF13855">
    <property type="entry name" value="LRR_8"/>
    <property type="match status" value="2"/>
</dbReference>
<dbReference type="Pfam" id="PF13516">
    <property type="entry name" value="LRR_6"/>
    <property type="match status" value="1"/>
</dbReference>
<evidence type="ECO:0000256" key="1">
    <source>
        <dbReference type="ARBA" id="ARBA00022614"/>
    </source>
</evidence>
<dbReference type="InParanoid" id="H3BHT9"/>
<feature type="compositionally biased region" description="Basic and acidic residues" evidence="3">
    <location>
        <begin position="215"/>
        <end position="224"/>
    </location>
</feature>
<dbReference type="InterPro" id="IPR003591">
    <property type="entry name" value="Leu-rich_rpt_typical-subtyp"/>
</dbReference>
<evidence type="ECO:0000256" key="4">
    <source>
        <dbReference type="SAM" id="SignalP"/>
    </source>
</evidence>
<dbReference type="InterPro" id="IPR001007">
    <property type="entry name" value="VWF_dom"/>
</dbReference>
<dbReference type="Bgee" id="ENSLACG00000018857">
    <property type="expression patterns" value="Expressed in pelvic fin and 5 other cell types or tissues"/>
</dbReference>
<dbReference type="PANTHER" id="PTHR46544">
    <property type="entry name" value="EXTRACELLULAR MATRIX PROTEIN 2-RELATED"/>
    <property type="match status" value="1"/>
</dbReference>
<keyword evidence="7" id="KW-1185">Reference proteome</keyword>
<dbReference type="GO" id="GO:0010811">
    <property type="term" value="P:positive regulation of cell-substrate adhesion"/>
    <property type="evidence" value="ECO:0007669"/>
    <property type="project" value="TreeGrafter"/>
</dbReference>
<dbReference type="GO" id="GO:0030198">
    <property type="term" value="P:extracellular matrix organization"/>
    <property type="evidence" value="ECO:0007669"/>
    <property type="project" value="TreeGrafter"/>
</dbReference>
<feature type="region of interest" description="Disordered" evidence="3">
    <location>
        <begin position="167"/>
        <end position="188"/>
    </location>
</feature>
<dbReference type="Ensembl" id="ENSLACT00000021601.1">
    <property type="protein sequence ID" value="ENSLACP00000021460.1"/>
    <property type="gene ID" value="ENSLACG00000018857.1"/>
</dbReference>
<keyword evidence="4" id="KW-0732">Signal</keyword>
<dbReference type="OMA" id="MTMYNRA"/>
<gene>
    <name evidence="6" type="primary">ECM2</name>
</gene>